<dbReference type="AlphaFoldDB" id="A0A078JH71"/>
<dbReference type="Proteomes" id="UP000028999">
    <property type="component" value="Unassembled WGS sequence"/>
</dbReference>
<reference evidence="1 2" key="1">
    <citation type="journal article" date="2014" name="Science">
        <title>Plant genetics. Early allopolyploid evolution in the post-Neolithic Brassica napus oilseed genome.</title>
        <authorList>
            <person name="Chalhoub B."/>
            <person name="Denoeud F."/>
            <person name="Liu S."/>
            <person name="Parkin I.A."/>
            <person name="Tang H."/>
            <person name="Wang X."/>
            <person name="Chiquet J."/>
            <person name="Belcram H."/>
            <person name="Tong C."/>
            <person name="Samans B."/>
            <person name="Correa M."/>
            <person name="Da Silva C."/>
            <person name="Just J."/>
            <person name="Falentin C."/>
            <person name="Koh C.S."/>
            <person name="Le Clainche I."/>
            <person name="Bernard M."/>
            <person name="Bento P."/>
            <person name="Noel B."/>
            <person name="Labadie K."/>
            <person name="Alberti A."/>
            <person name="Charles M."/>
            <person name="Arnaud D."/>
            <person name="Guo H."/>
            <person name="Daviaud C."/>
            <person name="Alamery S."/>
            <person name="Jabbari K."/>
            <person name="Zhao M."/>
            <person name="Edger P.P."/>
            <person name="Chelaifa H."/>
            <person name="Tack D."/>
            <person name="Lassalle G."/>
            <person name="Mestiri I."/>
            <person name="Schnel N."/>
            <person name="Le Paslier M.C."/>
            <person name="Fan G."/>
            <person name="Renault V."/>
            <person name="Bayer P.E."/>
            <person name="Golicz A.A."/>
            <person name="Manoli S."/>
            <person name="Lee T.H."/>
            <person name="Thi V.H."/>
            <person name="Chalabi S."/>
            <person name="Hu Q."/>
            <person name="Fan C."/>
            <person name="Tollenaere R."/>
            <person name="Lu Y."/>
            <person name="Battail C."/>
            <person name="Shen J."/>
            <person name="Sidebottom C.H."/>
            <person name="Wang X."/>
            <person name="Canaguier A."/>
            <person name="Chauveau A."/>
            <person name="Berard A."/>
            <person name="Deniot G."/>
            <person name="Guan M."/>
            <person name="Liu Z."/>
            <person name="Sun F."/>
            <person name="Lim Y.P."/>
            <person name="Lyons E."/>
            <person name="Town C.D."/>
            <person name="Bancroft I."/>
            <person name="Wang X."/>
            <person name="Meng J."/>
            <person name="Ma J."/>
            <person name="Pires J.C."/>
            <person name="King G.J."/>
            <person name="Brunel D."/>
            <person name="Delourme R."/>
            <person name="Renard M."/>
            <person name="Aury J.M."/>
            <person name="Adams K.L."/>
            <person name="Batley J."/>
            <person name="Snowdon R.J."/>
            <person name="Tost J."/>
            <person name="Edwards D."/>
            <person name="Zhou Y."/>
            <person name="Hua W."/>
            <person name="Sharpe A.G."/>
            <person name="Paterson A.H."/>
            <person name="Guan C."/>
            <person name="Wincker P."/>
        </authorList>
    </citation>
    <scope>NUCLEOTIDE SEQUENCE [LARGE SCALE GENOMIC DNA]</scope>
    <source>
        <strain evidence="2">cv. Darmor-bzh</strain>
    </source>
</reference>
<accession>A0A078JH71</accession>
<sequence>MEEELAELVVEDFDFVNFVLVELEYMLGYLDLTWSCLRRRIHSRIILEAVADYDLWI</sequence>
<evidence type="ECO:0000313" key="2">
    <source>
        <dbReference type="Proteomes" id="UP000028999"/>
    </source>
</evidence>
<name>A0A078JH71_BRANA</name>
<keyword evidence="2" id="KW-1185">Reference proteome</keyword>
<organism evidence="1 2">
    <name type="scientific">Brassica napus</name>
    <name type="common">Rape</name>
    <dbReference type="NCBI Taxonomy" id="3708"/>
    <lineage>
        <taxon>Eukaryota</taxon>
        <taxon>Viridiplantae</taxon>
        <taxon>Streptophyta</taxon>
        <taxon>Embryophyta</taxon>
        <taxon>Tracheophyta</taxon>
        <taxon>Spermatophyta</taxon>
        <taxon>Magnoliopsida</taxon>
        <taxon>eudicotyledons</taxon>
        <taxon>Gunneridae</taxon>
        <taxon>Pentapetalae</taxon>
        <taxon>rosids</taxon>
        <taxon>malvids</taxon>
        <taxon>Brassicales</taxon>
        <taxon>Brassicaceae</taxon>
        <taxon>Brassiceae</taxon>
        <taxon>Brassica</taxon>
    </lineage>
</organism>
<gene>
    <name evidence="1" type="primary">BnaA02g36280D</name>
    <name evidence="1" type="ORF">GSBRNA2T00057705001</name>
</gene>
<protein>
    <submittedName>
        <fullName evidence="1">BnaA02g36280D protein</fullName>
    </submittedName>
</protein>
<dbReference type="PaxDb" id="3708-A0A078JH71"/>
<dbReference type="EMBL" id="LK035611">
    <property type="protein sequence ID" value="CDY66948.1"/>
    <property type="molecule type" value="Genomic_DNA"/>
</dbReference>
<dbReference type="STRING" id="3708.A0A078JH71"/>
<proteinExistence type="predicted"/>
<evidence type="ECO:0000313" key="1">
    <source>
        <dbReference type="EMBL" id="CDY66948.1"/>
    </source>
</evidence>
<dbReference type="Gramene" id="CDY66948">
    <property type="protein sequence ID" value="CDY66948"/>
    <property type="gene ID" value="GSBRNA2T00057705001"/>
</dbReference>